<dbReference type="Pfam" id="PF13450">
    <property type="entry name" value="NAD_binding_8"/>
    <property type="match status" value="1"/>
</dbReference>
<evidence type="ECO:0000256" key="3">
    <source>
        <dbReference type="ARBA" id="ARBA00022630"/>
    </source>
</evidence>
<dbReference type="GO" id="GO:0004497">
    <property type="term" value="F:monooxygenase activity"/>
    <property type="evidence" value="ECO:0007669"/>
    <property type="project" value="UniProtKB-KW"/>
</dbReference>
<evidence type="ECO:0000313" key="6">
    <source>
        <dbReference type="EMBL" id="CRL30045.1"/>
    </source>
</evidence>
<dbReference type="AlphaFoldDB" id="A0A0G4PU61"/>
<comment type="cofactor">
    <cofactor evidence="1">
        <name>FAD</name>
        <dbReference type="ChEBI" id="CHEBI:57692"/>
    </cofactor>
</comment>
<dbReference type="InterPro" id="IPR036188">
    <property type="entry name" value="FAD/NAD-bd_sf"/>
</dbReference>
<gene>
    <name evidence="6" type="ORF">PCAMFM013_S043g000040</name>
</gene>
<evidence type="ECO:0000256" key="5">
    <source>
        <dbReference type="SAM" id="Phobius"/>
    </source>
</evidence>
<dbReference type="PANTHER" id="PTHR42877:SF5">
    <property type="entry name" value="L-ORNITHINE N(5)-MONOOXYGENASE-RELATED"/>
    <property type="match status" value="1"/>
</dbReference>
<reference evidence="6 7" key="1">
    <citation type="journal article" date="2014" name="Nat. Commun.">
        <title>Multiple recent horizontal transfers of a large genomic region in cheese making fungi.</title>
        <authorList>
            <person name="Cheeseman K."/>
            <person name="Ropars J."/>
            <person name="Renault P."/>
            <person name="Dupont J."/>
            <person name="Gouzy J."/>
            <person name="Branca A."/>
            <person name="Abraham A.L."/>
            <person name="Ceppi M."/>
            <person name="Conseiller E."/>
            <person name="Debuchy R."/>
            <person name="Malagnac F."/>
            <person name="Goarin A."/>
            <person name="Silar P."/>
            <person name="Lacoste S."/>
            <person name="Sallet E."/>
            <person name="Bensimon A."/>
            <person name="Giraud T."/>
            <person name="Brygoo Y."/>
        </authorList>
    </citation>
    <scope>NUCLEOTIDE SEQUENCE [LARGE SCALE GENOMIC DNA]</scope>
    <source>
        <strain evidence="7">FM 013</strain>
    </source>
</reference>
<keyword evidence="4" id="KW-0274">FAD</keyword>
<evidence type="ECO:0000256" key="1">
    <source>
        <dbReference type="ARBA" id="ARBA00001974"/>
    </source>
</evidence>
<keyword evidence="7" id="KW-1185">Reference proteome</keyword>
<name>A0A0G4PU61_PENC3</name>
<dbReference type="EMBL" id="HG793176">
    <property type="protein sequence ID" value="CRL30045.1"/>
    <property type="molecule type" value="Genomic_DNA"/>
</dbReference>
<keyword evidence="3" id="KW-0285">Flavoprotein</keyword>
<dbReference type="SUPFAM" id="SSF51905">
    <property type="entry name" value="FAD/NAD(P)-binding domain"/>
    <property type="match status" value="2"/>
</dbReference>
<organism evidence="6 7">
    <name type="scientific">Penicillium camemberti (strain FM 013)</name>
    <dbReference type="NCBI Taxonomy" id="1429867"/>
    <lineage>
        <taxon>Eukaryota</taxon>
        <taxon>Fungi</taxon>
        <taxon>Dikarya</taxon>
        <taxon>Ascomycota</taxon>
        <taxon>Pezizomycotina</taxon>
        <taxon>Eurotiomycetes</taxon>
        <taxon>Eurotiomycetidae</taxon>
        <taxon>Eurotiales</taxon>
        <taxon>Aspergillaceae</taxon>
        <taxon>Penicillium</taxon>
    </lineage>
</organism>
<keyword evidence="5" id="KW-0472">Membrane</keyword>
<feature type="transmembrane region" description="Helical" evidence="5">
    <location>
        <begin position="229"/>
        <end position="252"/>
    </location>
</feature>
<evidence type="ECO:0000256" key="2">
    <source>
        <dbReference type="ARBA" id="ARBA00010139"/>
    </source>
</evidence>
<accession>A0A0G4PU61</accession>
<dbReference type="PANTHER" id="PTHR42877">
    <property type="entry name" value="L-ORNITHINE N(5)-MONOOXYGENASE-RELATED"/>
    <property type="match status" value="1"/>
</dbReference>
<dbReference type="STRING" id="1429867.A0A0G4PU61"/>
<protein>
    <submittedName>
        <fullName evidence="6">Flavin-containing monooxygenase-like</fullName>
    </submittedName>
</protein>
<dbReference type="InterPro" id="IPR051209">
    <property type="entry name" value="FAD-bind_Monooxygenase_sf"/>
</dbReference>
<keyword evidence="6" id="KW-0560">Oxidoreductase</keyword>
<evidence type="ECO:0000313" key="7">
    <source>
        <dbReference type="Proteomes" id="UP000053732"/>
    </source>
</evidence>
<proteinExistence type="inferred from homology"/>
<sequence length="518" mass="58295">MGKREKLYSDVIIIGGGLSGIGMASQLQRQLRVSDYVIYDRARELGGAWAANKYPGCGVDIPGALYSFSWFPNPDFTTPFPSQKEILAYIQHVALVNHVTEHARLQIEWEGAKWVEASGTWLVSLCNLKTGEGFVHEAKVLISAVGGYTNPKLPILPGLEEFTGPVVHTAKWSKDYDLRGLNVVVVGNGCSGSQIVPAVIDEVNSLTQFIRSPQHYVPMPMRNYRFGKTLRACFSHIPLILMLIRWLIFWFLDTTLGQFYNNSKGNRKRKERASYSQRYITENAPERYRPLLTPDYDLGCRRRILDNRYIQTLHNPKMNLVKDSIAHVGANSLTTGSGEEHTVDFIVRCMWADGVIAQADQKLKVLATGFKFTQWKAEAVIGQQGKSLQQHWNDRGGIGAYKTVAINEFPNMFYLLGPNSGSGHTSVLFAMECSVNLVIKIARPILQRQASIVEVRKGAEADWCGAIQTALSKTVLTRSCSNQHTDPKNGWNFFSYPFSSLTFWIGTQFPTMKHWEYR</sequence>
<comment type="similarity">
    <text evidence="2">Belongs to the FAD-binding monooxygenase family.</text>
</comment>
<dbReference type="Proteomes" id="UP000053732">
    <property type="component" value="Unassembled WGS sequence"/>
</dbReference>
<evidence type="ECO:0000256" key="4">
    <source>
        <dbReference type="ARBA" id="ARBA00022827"/>
    </source>
</evidence>
<dbReference type="Gene3D" id="3.50.50.60">
    <property type="entry name" value="FAD/NAD(P)-binding domain"/>
    <property type="match status" value="2"/>
</dbReference>
<keyword evidence="5" id="KW-0812">Transmembrane</keyword>
<keyword evidence="6" id="KW-0503">Monooxygenase</keyword>
<keyword evidence="5" id="KW-1133">Transmembrane helix</keyword>